<dbReference type="Proteomes" id="UP000289561">
    <property type="component" value="Genome"/>
</dbReference>
<organism evidence="2">
    <name type="scientific">Macaca mulatta papillomavirus 4</name>
    <dbReference type="NCBI Taxonomy" id="2294152"/>
    <lineage>
        <taxon>Viruses</taxon>
        <taxon>Monodnaviria</taxon>
        <taxon>Shotokuvirae</taxon>
        <taxon>Cossaviricota</taxon>
        <taxon>Papovaviricetes</taxon>
        <taxon>Zurhausenvirales</taxon>
        <taxon>Papillomaviridae</taxon>
        <taxon>primate papillomaviruses</taxon>
    </lineage>
</organism>
<feature type="compositionally biased region" description="Acidic residues" evidence="1">
    <location>
        <begin position="119"/>
        <end position="128"/>
    </location>
</feature>
<dbReference type="GeneID" id="41702625"/>
<feature type="compositionally biased region" description="Basic and acidic residues" evidence="1">
    <location>
        <begin position="129"/>
        <end position="141"/>
    </location>
</feature>
<name>A0A385AHG8_9PAPI</name>
<reference evidence="2" key="1">
    <citation type="submission" date="2018-01" db="EMBL/GenBank/DDBJ databases">
        <title>Diversity of papillomavirus in Rhesus macaques.</title>
        <authorList>
            <person name="Chen Z."/>
            <person name="Wong P.Y."/>
            <person name="Ho W."/>
            <person name="Chan P."/>
        </authorList>
    </citation>
    <scope>NUCLEOTIDE SEQUENCE [LARGE SCALE GENOMIC DNA]</scope>
    <source>
        <strain evidence="2">PM084S3c176982</strain>
    </source>
</reference>
<dbReference type="EMBL" id="MG837559">
    <property type="protein sequence ID" value="AXN57298.1"/>
    <property type="molecule type" value="Genomic_DNA"/>
</dbReference>
<proteinExistence type="predicted"/>
<gene>
    <name evidence="2" type="primary">E4</name>
</gene>
<sequence>MTMMNGRKCQGKRTIMDYIMKSQGTKDITVNLRKMQHNMDKQAYGRLDIKTILFLLLLPALQKRLGLGPRRGSLLVPPDTPRPTRRLEGDGGRYTLHLEGARRALTFPPPSEKRLKGLEEEEWDEEDNNGDKENRDPHNEENPPAANEGASTSQTPQPDDLLSHLLAKLGRDIDQLKEAIDHDFSNYKTKLGIRQS</sequence>
<feature type="compositionally biased region" description="Low complexity" evidence="1">
    <location>
        <begin position="68"/>
        <end position="77"/>
    </location>
</feature>
<dbReference type="KEGG" id="vg:41702625"/>
<feature type="region of interest" description="Disordered" evidence="1">
    <location>
        <begin position="68"/>
        <end position="162"/>
    </location>
</feature>
<protein>
    <submittedName>
        <fullName evidence="2">E4</fullName>
    </submittedName>
</protein>
<dbReference type="RefSeq" id="YP_009551990.1">
    <property type="nucleotide sequence ID" value="NC_040569.1"/>
</dbReference>
<evidence type="ECO:0000256" key="1">
    <source>
        <dbReference type="SAM" id="MobiDB-lite"/>
    </source>
</evidence>
<evidence type="ECO:0000313" key="2">
    <source>
        <dbReference type="EMBL" id="AXN57298.1"/>
    </source>
</evidence>
<accession>A0A385AHG8</accession>